<evidence type="ECO:0000256" key="2">
    <source>
        <dbReference type="SAM" id="SignalP"/>
    </source>
</evidence>
<evidence type="ECO:0000256" key="1">
    <source>
        <dbReference type="ARBA" id="ARBA00023049"/>
    </source>
</evidence>
<evidence type="ECO:0000313" key="4">
    <source>
        <dbReference type="Proteomes" id="UP000887565"/>
    </source>
</evidence>
<protein>
    <submittedName>
        <fullName evidence="5">Peptidoglycan binding-like domain-containing protein</fullName>
    </submittedName>
</protein>
<proteinExistence type="predicted"/>
<dbReference type="GO" id="GO:0030574">
    <property type="term" value="P:collagen catabolic process"/>
    <property type="evidence" value="ECO:0007669"/>
    <property type="project" value="TreeGrafter"/>
</dbReference>
<dbReference type="PANTHER" id="PTHR10201:SF323">
    <property type="entry name" value="MATRIX METALLOPROTEINASE-21"/>
    <property type="match status" value="1"/>
</dbReference>
<keyword evidence="4" id="KW-1185">Reference proteome</keyword>
<dbReference type="Gene3D" id="1.10.101.10">
    <property type="entry name" value="PGBD-like superfamily/PGBD"/>
    <property type="match status" value="1"/>
</dbReference>
<evidence type="ECO:0000313" key="5">
    <source>
        <dbReference type="WBParaSite" id="nRc.2.0.1.t25220-RA"/>
    </source>
</evidence>
<sequence length="117" mass="13253">MRILVLLVITECSFGAPSGKHKEYYSMDTGDMQEAMAYLQKFGYLELKNLCAGNCLMQNEGKIVGALKKFQESMSLKITGYLDGETRKVMKKPRCVQPDSSSIRKKRYVIEGTRSLK</sequence>
<dbReference type="GO" id="GO:0004222">
    <property type="term" value="F:metalloendopeptidase activity"/>
    <property type="evidence" value="ECO:0007669"/>
    <property type="project" value="TreeGrafter"/>
</dbReference>
<dbReference type="PANTHER" id="PTHR10201">
    <property type="entry name" value="MATRIX METALLOPROTEINASE"/>
    <property type="match status" value="1"/>
</dbReference>
<keyword evidence="1" id="KW-0482">Metalloprotease</keyword>
<feature type="domain" description="Peptidoglycan binding-like" evidence="3">
    <location>
        <begin position="31"/>
        <end position="90"/>
    </location>
</feature>
<accession>A0A915JFB6</accession>
<dbReference type="InterPro" id="IPR002477">
    <property type="entry name" value="Peptidoglycan-bd-like"/>
</dbReference>
<dbReference type="AlphaFoldDB" id="A0A915JFB6"/>
<dbReference type="WBParaSite" id="nRc.2.0.1.t25220-RA">
    <property type="protein sequence ID" value="nRc.2.0.1.t25220-RA"/>
    <property type="gene ID" value="nRc.2.0.1.g25220"/>
</dbReference>
<evidence type="ECO:0000259" key="3">
    <source>
        <dbReference type="Pfam" id="PF01471"/>
    </source>
</evidence>
<keyword evidence="1" id="KW-0645">Protease</keyword>
<dbReference type="Pfam" id="PF01471">
    <property type="entry name" value="PG_binding_1"/>
    <property type="match status" value="1"/>
</dbReference>
<dbReference type="GO" id="GO:0030198">
    <property type="term" value="P:extracellular matrix organization"/>
    <property type="evidence" value="ECO:0007669"/>
    <property type="project" value="TreeGrafter"/>
</dbReference>
<name>A0A915JFB6_ROMCU</name>
<organism evidence="4 5">
    <name type="scientific">Romanomermis culicivorax</name>
    <name type="common">Nematode worm</name>
    <dbReference type="NCBI Taxonomy" id="13658"/>
    <lineage>
        <taxon>Eukaryota</taxon>
        <taxon>Metazoa</taxon>
        <taxon>Ecdysozoa</taxon>
        <taxon>Nematoda</taxon>
        <taxon>Enoplea</taxon>
        <taxon>Dorylaimia</taxon>
        <taxon>Mermithida</taxon>
        <taxon>Mermithoidea</taxon>
        <taxon>Mermithidae</taxon>
        <taxon>Romanomermis</taxon>
    </lineage>
</organism>
<dbReference type="InterPro" id="IPR036365">
    <property type="entry name" value="PGBD-like_sf"/>
</dbReference>
<feature type="chain" id="PRO_5036790476" evidence="2">
    <location>
        <begin position="16"/>
        <end position="117"/>
    </location>
</feature>
<dbReference type="InterPro" id="IPR036366">
    <property type="entry name" value="PGBDSf"/>
</dbReference>
<feature type="signal peptide" evidence="2">
    <location>
        <begin position="1"/>
        <end position="15"/>
    </location>
</feature>
<keyword evidence="2" id="KW-0732">Signal</keyword>
<keyword evidence="1" id="KW-0378">Hydrolase</keyword>
<dbReference type="SUPFAM" id="SSF47090">
    <property type="entry name" value="PGBD-like"/>
    <property type="match status" value="1"/>
</dbReference>
<dbReference type="Proteomes" id="UP000887565">
    <property type="component" value="Unplaced"/>
</dbReference>
<reference evidence="5" key="1">
    <citation type="submission" date="2022-11" db="UniProtKB">
        <authorList>
            <consortium name="WormBaseParasite"/>
        </authorList>
    </citation>
    <scope>IDENTIFICATION</scope>
</reference>